<dbReference type="GO" id="GO:0016301">
    <property type="term" value="F:kinase activity"/>
    <property type="evidence" value="ECO:0007669"/>
    <property type="project" value="UniProtKB-KW"/>
</dbReference>
<keyword evidence="6" id="KW-0598">Phosphotransferase system</keyword>
<evidence type="ECO:0000256" key="8">
    <source>
        <dbReference type="ARBA" id="ARBA00022777"/>
    </source>
</evidence>
<keyword evidence="16" id="KW-1185">Reference proteome</keyword>
<dbReference type="InterPro" id="IPR036878">
    <property type="entry name" value="Glu_permease_IIB"/>
</dbReference>
<feature type="transmembrane region" description="Helical" evidence="12">
    <location>
        <begin position="306"/>
        <end position="323"/>
    </location>
</feature>
<dbReference type="InterPro" id="IPR050429">
    <property type="entry name" value="PTS_Glucose_EIICBA"/>
</dbReference>
<dbReference type="Pfam" id="PF02378">
    <property type="entry name" value="PTS_EIIC"/>
    <property type="match status" value="1"/>
</dbReference>
<dbReference type="GO" id="GO:0005886">
    <property type="term" value="C:plasma membrane"/>
    <property type="evidence" value="ECO:0007669"/>
    <property type="project" value="UniProtKB-SubCell"/>
</dbReference>
<feature type="transmembrane region" description="Helical" evidence="12">
    <location>
        <begin position="163"/>
        <end position="182"/>
    </location>
</feature>
<evidence type="ECO:0000313" key="16">
    <source>
        <dbReference type="Proteomes" id="UP000067625"/>
    </source>
</evidence>
<dbReference type="InterPro" id="IPR018113">
    <property type="entry name" value="PTrfase_EIIB_Cys"/>
</dbReference>
<dbReference type="InterPro" id="IPR001996">
    <property type="entry name" value="PTS_IIB_1"/>
</dbReference>
<dbReference type="PATRIC" id="fig|1441095.3.peg.5078"/>
<sequence>MLQFLQRLGKSFMLPVAVLPAAGIILSLGREDVFNIPFIFQAGNAILGNLPLIFAIGIAFGLSKDGNGAAALSGAIGYFILTAGITTINEANNMAVLGGILSGVVAGFLYNRFKDTKLPDYLGFFSGRRLVPILTAFTMIILAGIFGYIWPPIQSAIDGLGNWILSLGPVGAGLFGFFNRLLIPLGLHHVLNNIFWFQFGEYNGVTGDLSRFFANDPSAGTFMTGFFPVMMFGLPGACLAMIITAKTEKRKATAGFLLGLALTSFITGITEPIEFTFMFLSPFLYFIHAILTGLSLFIVNVLDIRSGFTFSAGGIDYLLNFGISEKPILLLLVGLIYGVVYFVVFYFLIKAMDLKTPGREDDAVEDEVLSQNEAAAAVAGENILLTGLGGAENIETIDYCATRLRLTLHDLTMVNESLLKQAGSKGTVRTGRNSLQVIIGTNVEFAAEELKKSIK</sequence>
<dbReference type="InterPro" id="IPR003352">
    <property type="entry name" value="PTS_EIIC"/>
</dbReference>
<feature type="transmembrane region" description="Helical" evidence="12">
    <location>
        <begin position="275"/>
        <end position="299"/>
    </location>
</feature>
<organism evidence="15 16">
    <name type="scientific">Bacillus gobiensis</name>
    <dbReference type="NCBI Taxonomy" id="1441095"/>
    <lineage>
        <taxon>Bacteria</taxon>
        <taxon>Bacillati</taxon>
        <taxon>Bacillota</taxon>
        <taxon>Bacilli</taxon>
        <taxon>Bacillales</taxon>
        <taxon>Bacillaceae</taxon>
        <taxon>Bacillus</taxon>
    </lineage>
</organism>
<dbReference type="InterPro" id="IPR013013">
    <property type="entry name" value="PTS_EIIC_1"/>
</dbReference>
<evidence type="ECO:0000256" key="10">
    <source>
        <dbReference type="ARBA" id="ARBA00023136"/>
    </source>
</evidence>
<evidence type="ECO:0000256" key="4">
    <source>
        <dbReference type="ARBA" id="ARBA00022597"/>
    </source>
</evidence>
<dbReference type="GO" id="GO:0090563">
    <property type="term" value="F:protein-phosphocysteine-sugar phosphotransferase activity"/>
    <property type="evidence" value="ECO:0007669"/>
    <property type="project" value="TreeGrafter"/>
</dbReference>
<gene>
    <name evidence="15" type="ORF">AM592_22910</name>
</gene>
<dbReference type="EMBL" id="CP012600">
    <property type="protein sequence ID" value="ALC84026.1"/>
    <property type="molecule type" value="Genomic_DNA"/>
</dbReference>
<dbReference type="NCBIfam" id="TIGR01998">
    <property type="entry name" value="PTS-II-BC-nag"/>
    <property type="match status" value="1"/>
</dbReference>
<evidence type="ECO:0000259" key="14">
    <source>
        <dbReference type="PROSITE" id="PS51103"/>
    </source>
</evidence>
<evidence type="ECO:0000256" key="9">
    <source>
        <dbReference type="ARBA" id="ARBA00022989"/>
    </source>
</evidence>
<dbReference type="GO" id="GO:0009401">
    <property type="term" value="P:phosphoenolpyruvate-dependent sugar phosphotransferase system"/>
    <property type="evidence" value="ECO:0007669"/>
    <property type="project" value="UniProtKB-KW"/>
</dbReference>
<feature type="transmembrane region" description="Helical" evidence="12">
    <location>
        <begin position="329"/>
        <end position="349"/>
    </location>
</feature>
<feature type="domain" description="PTS EIIB type-1" evidence="13">
    <location>
        <begin position="378"/>
        <end position="455"/>
    </location>
</feature>
<reference evidence="16" key="1">
    <citation type="submission" date="2015-08" db="EMBL/GenBank/DDBJ databases">
        <title>Genome sequencing project for genomic taxonomy and phylogenomics of Bacillus-like bacteria.</title>
        <authorList>
            <person name="Liu B."/>
            <person name="Wang J."/>
            <person name="Zhu Y."/>
            <person name="Liu G."/>
            <person name="Chen Q."/>
            <person name="Chen Z."/>
            <person name="Lan J."/>
            <person name="Che J."/>
            <person name="Ge C."/>
            <person name="Shi H."/>
            <person name="Pan Z."/>
            <person name="Liu X."/>
        </authorList>
    </citation>
    <scope>NUCLEOTIDE SEQUENCE [LARGE SCALE GENOMIC DNA]</scope>
    <source>
        <strain evidence="16">FJAT-4402</strain>
    </source>
</reference>
<feature type="transmembrane region" description="Helical" evidence="12">
    <location>
        <begin position="12"/>
        <end position="30"/>
    </location>
</feature>
<keyword evidence="5" id="KW-0808">Transferase</keyword>
<evidence type="ECO:0000259" key="13">
    <source>
        <dbReference type="PROSITE" id="PS51098"/>
    </source>
</evidence>
<dbReference type="GO" id="GO:0015572">
    <property type="term" value="F:N-acetylglucosamine transmembrane transporter activity"/>
    <property type="evidence" value="ECO:0007669"/>
    <property type="project" value="InterPro"/>
</dbReference>
<evidence type="ECO:0000256" key="12">
    <source>
        <dbReference type="SAM" id="Phobius"/>
    </source>
</evidence>
<protein>
    <submittedName>
        <fullName evidence="15">PTS sugar transporter</fullName>
    </submittedName>
</protein>
<keyword evidence="7 12" id="KW-0812">Transmembrane</keyword>
<feature type="transmembrane region" description="Helical" evidence="12">
    <location>
        <begin position="130"/>
        <end position="151"/>
    </location>
</feature>
<evidence type="ECO:0000313" key="15">
    <source>
        <dbReference type="EMBL" id="ALC84026.1"/>
    </source>
</evidence>
<evidence type="ECO:0000256" key="6">
    <source>
        <dbReference type="ARBA" id="ARBA00022683"/>
    </source>
</evidence>
<keyword evidence="8" id="KW-0418">Kinase</keyword>
<keyword evidence="9 12" id="KW-1133">Transmembrane helix</keyword>
<feature type="transmembrane region" description="Helical" evidence="12">
    <location>
        <begin position="252"/>
        <end position="269"/>
    </location>
</feature>
<dbReference type="PROSITE" id="PS51098">
    <property type="entry name" value="PTS_EIIB_TYPE_1"/>
    <property type="match status" value="1"/>
</dbReference>
<dbReference type="Gene3D" id="3.30.1360.60">
    <property type="entry name" value="Glucose permease domain IIB"/>
    <property type="match status" value="1"/>
</dbReference>
<dbReference type="SUPFAM" id="SSF55604">
    <property type="entry name" value="Glucose permease domain IIB"/>
    <property type="match status" value="1"/>
</dbReference>
<evidence type="ECO:0000256" key="2">
    <source>
        <dbReference type="ARBA" id="ARBA00022448"/>
    </source>
</evidence>
<evidence type="ECO:0000256" key="3">
    <source>
        <dbReference type="ARBA" id="ARBA00022475"/>
    </source>
</evidence>
<feature type="active site" description="Phosphocysteine intermediate; for EIIB activity" evidence="11">
    <location>
        <position position="400"/>
    </location>
</feature>
<dbReference type="STRING" id="1441095.AM592_22910"/>
<feature type="transmembrane region" description="Helical" evidence="12">
    <location>
        <begin position="226"/>
        <end position="245"/>
    </location>
</feature>
<feature type="transmembrane region" description="Helical" evidence="12">
    <location>
        <begin position="69"/>
        <end position="88"/>
    </location>
</feature>
<dbReference type="PANTHER" id="PTHR30009">
    <property type="entry name" value="CYTOCHROME C-TYPE SYNTHESIS PROTEIN AND PTS TRANSMEMBRANE COMPONENT"/>
    <property type="match status" value="1"/>
</dbReference>
<proteinExistence type="predicted"/>
<feature type="transmembrane region" description="Helical" evidence="12">
    <location>
        <begin position="94"/>
        <end position="110"/>
    </location>
</feature>
<dbReference type="Pfam" id="PF00367">
    <property type="entry name" value="PTS_EIIB"/>
    <property type="match status" value="1"/>
</dbReference>
<dbReference type="GO" id="GO:0015764">
    <property type="term" value="P:N-acetylglucosamine transport"/>
    <property type="evidence" value="ECO:0007669"/>
    <property type="project" value="TreeGrafter"/>
</dbReference>
<dbReference type="Proteomes" id="UP000067625">
    <property type="component" value="Chromosome"/>
</dbReference>
<name>A0A0M3RAY6_9BACI</name>
<dbReference type="NCBIfam" id="TIGR00826">
    <property type="entry name" value="EIIB_glc"/>
    <property type="match status" value="1"/>
</dbReference>
<dbReference type="GO" id="GO:0019866">
    <property type="term" value="C:organelle inner membrane"/>
    <property type="evidence" value="ECO:0007669"/>
    <property type="project" value="InterPro"/>
</dbReference>
<dbReference type="PROSITE" id="PS01035">
    <property type="entry name" value="PTS_EIIB_TYPE_1_CYS"/>
    <property type="match status" value="1"/>
</dbReference>
<keyword evidence="3" id="KW-1003">Cell membrane</keyword>
<accession>A0A0M3RAY6</accession>
<dbReference type="PROSITE" id="PS51103">
    <property type="entry name" value="PTS_EIIC_TYPE_1"/>
    <property type="match status" value="1"/>
</dbReference>
<reference evidence="15 16" key="2">
    <citation type="journal article" date="2016" name="Int. J. Syst. Evol. Microbiol.">
        <title>Bacillus gobiensis sp. nov., isolated from a soil sample.</title>
        <authorList>
            <person name="Liu B."/>
            <person name="Liu G.H."/>
            <person name="Cetin S."/>
            <person name="Schumann P."/>
            <person name="Pan Z.Z."/>
            <person name="Chen Q.Q."/>
        </authorList>
    </citation>
    <scope>NUCLEOTIDE SEQUENCE [LARGE SCALE GENOMIC DNA]</scope>
    <source>
        <strain evidence="15 16">FJAT-4402</strain>
    </source>
</reference>
<evidence type="ECO:0000256" key="11">
    <source>
        <dbReference type="PROSITE-ProRule" id="PRU00421"/>
    </source>
</evidence>
<comment type="subcellular location">
    <subcellularLocation>
        <location evidence="1">Cell membrane</location>
        <topology evidence="1">Multi-pass membrane protein</topology>
    </subcellularLocation>
</comment>
<dbReference type="RefSeq" id="WP_053605919.1">
    <property type="nucleotide sequence ID" value="NZ_CP012600.1"/>
</dbReference>
<dbReference type="InterPro" id="IPR010974">
    <property type="entry name" value="PTS_IIBC_nag"/>
</dbReference>
<dbReference type="PANTHER" id="PTHR30009:SF4">
    <property type="entry name" value="PTS SYSTEM N-ACETYLGLUCOSAMINE-SPECIFIC EIICBA COMPONENT"/>
    <property type="match status" value="1"/>
</dbReference>
<keyword evidence="2" id="KW-0813">Transport</keyword>
<dbReference type="CDD" id="cd00212">
    <property type="entry name" value="PTS_IIB_glc"/>
    <property type="match status" value="1"/>
</dbReference>
<evidence type="ECO:0000256" key="1">
    <source>
        <dbReference type="ARBA" id="ARBA00004651"/>
    </source>
</evidence>
<feature type="transmembrane region" description="Helical" evidence="12">
    <location>
        <begin position="36"/>
        <end position="62"/>
    </location>
</feature>
<keyword evidence="10 12" id="KW-0472">Membrane</keyword>
<evidence type="ECO:0000256" key="7">
    <source>
        <dbReference type="ARBA" id="ARBA00022692"/>
    </source>
</evidence>
<dbReference type="AlphaFoldDB" id="A0A0M3RAY6"/>
<dbReference type="OrthoDB" id="9764327at2"/>
<evidence type="ECO:0000256" key="5">
    <source>
        <dbReference type="ARBA" id="ARBA00022679"/>
    </source>
</evidence>
<feature type="domain" description="PTS EIIC type-1" evidence="14">
    <location>
        <begin position="1"/>
        <end position="361"/>
    </location>
</feature>
<keyword evidence="4 15" id="KW-0762">Sugar transport</keyword>
<dbReference type="GO" id="GO:0008982">
    <property type="term" value="F:protein-N(PI)-phosphohistidine-sugar phosphotransferase activity"/>
    <property type="evidence" value="ECO:0007669"/>
    <property type="project" value="InterPro"/>
</dbReference>